<proteinExistence type="predicted"/>
<dbReference type="AlphaFoldDB" id="A0A918WAH1"/>
<evidence type="ECO:0000313" key="1">
    <source>
        <dbReference type="EMBL" id="GHA85382.1"/>
    </source>
</evidence>
<name>A0A918WAH1_9ACTN</name>
<evidence type="ECO:0000313" key="2">
    <source>
        <dbReference type="Proteomes" id="UP000644020"/>
    </source>
</evidence>
<organism evidence="1 2">
    <name type="scientific">Streptomyces termitum</name>
    <dbReference type="NCBI Taxonomy" id="67368"/>
    <lineage>
        <taxon>Bacteria</taxon>
        <taxon>Bacillati</taxon>
        <taxon>Actinomycetota</taxon>
        <taxon>Actinomycetes</taxon>
        <taxon>Kitasatosporales</taxon>
        <taxon>Streptomycetaceae</taxon>
        <taxon>Streptomyces</taxon>
    </lineage>
</organism>
<reference evidence="1" key="2">
    <citation type="submission" date="2020-09" db="EMBL/GenBank/DDBJ databases">
        <authorList>
            <person name="Sun Q."/>
            <person name="Ohkuma M."/>
        </authorList>
    </citation>
    <scope>NUCLEOTIDE SEQUENCE</scope>
    <source>
        <strain evidence="1">JCM 4518</strain>
    </source>
</reference>
<reference evidence="1" key="1">
    <citation type="journal article" date="2014" name="Int. J. Syst. Evol. Microbiol.">
        <title>Complete genome sequence of Corynebacterium casei LMG S-19264T (=DSM 44701T), isolated from a smear-ripened cheese.</title>
        <authorList>
            <consortium name="US DOE Joint Genome Institute (JGI-PGF)"/>
            <person name="Walter F."/>
            <person name="Albersmeier A."/>
            <person name="Kalinowski J."/>
            <person name="Ruckert C."/>
        </authorList>
    </citation>
    <scope>NUCLEOTIDE SEQUENCE</scope>
    <source>
        <strain evidence="1">JCM 4518</strain>
    </source>
</reference>
<protein>
    <submittedName>
        <fullName evidence="1">Uncharacterized protein</fullName>
    </submittedName>
</protein>
<sequence>MAVSARKVSQTRVRSVTVSRAPVVRLMTRVVKECGMGSSCRPVAGKARPRTETPLTGPAAVASFRTMSRTALLTTRGHIDLLRVASAACPRGC</sequence>
<dbReference type="Proteomes" id="UP000644020">
    <property type="component" value="Unassembled WGS sequence"/>
</dbReference>
<comment type="caution">
    <text evidence="1">The sequence shown here is derived from an EMBL/GenBank/DDBJ whole genome shotgun (WGS) entry which is preliminary data.</text>
</comment>
<keyword evidence="2" id="KW-1185">Reference proteome</keyword>
<gene>
    <name evidence="1" type="ORF">GCM10010305_31450</name>
</gene>
<dbReference type="EMBL" id="BMUL01000007">
    <property type="protein sequence ID" value="GHA85382.1"/>
    <property type="molecule type" value="Genomic_DNA"/>
</dbReference>
<accession>A0A918WAH1</accession>